<feature type="region of interest" description="Disordered" evidence="2">
    <location>
        <begin position="32"/>
        <end position="73"/>
    </location>
</feature>
<comment type="caution">
    <text evidence="4">The sequence shown here is derived from an EMBL/GenBank/DDBJ whole genome shotgun (WGS) entry which is preliminary data.</text>
</comment>
<evidence type="ECO:0000256" key="2">
    <source>
        <dbReference type="SAM" id="MobiDB-lite"/>
    </source>
</evidence>
<protein>
    <recommendedName>
        <fullName evidence="3">CCAAT-binding factor domain-containing protein</fullName>
    </recommendedName>
</protein>
<dbReference type="GO" id="GO:0005730">
    <property type="term" value="C:nucleolus"/>
    <property type="evidence" value="ECO:0007669"/>
    <property type="project" value="TreeGrafter"/>
</dbReference>
<evidence type="ECO:0000256" key="1">
    <source>
        <dbReference type="ARBA" id="ARBA00007797"/>
    </source>
</evidence>
<dbReference type="InterPro" id="IPR005612">
    <property type="entry name" value="CCAAT-binding_factor"/>
</dbReference>
<proteinExistence type="inferred from homology"/>
<evidence type="ECO:0000313" key="5">
    <source>
        <dbReference type="Proteomes" id="UP001213000"/>
    </source>
</evidence>
<accession>A0AAD5YPL3</accession>
<dbReference type="GO" id="GO:0003682">
    <property type="term" value="F:chromatin binding"/>
    <property type="evidence" value="ECO:0007669"/>
    <property type="project" value="TreeGrafter"/>
</dbReference>
<dbReference type="Proteomes" id="UP001213000">
    <property type="component" value="Unassembled WGS sequence"/>
</dbReference>
<dbReference type="AlphaFoldDB" id="A0AAD5YPL3"/>
<gene>
    <name evidence="4" type="ORF">NP233_g12853</name>
</gene>
<evidence type="ECO:0000313" key="4">
    <source>
        <dbReference type="EMBL" id="KAJ3552556.1"/>
    </source>
</evidence>
<organism evidence="4 5">
    <name type="scientific">Leucocoprinus birnbaumii</name>
    <dbReference type="NCBI Taxonomy" id="56174"/>
    <lineage>
        <taxon>Eukaryota</taxon>
        <taxon>Fungi</taxon>
        <taxon>Dikarya</taxon>
        <taxon>Basidiomycota</taxon>
        <taxon>Agaricomycotina</taxon>
        <taxon>Agaricomycetes</taxon>
        <taxon>Agaricomycetidae</taxon>
        <taxon>Agaricales</taxon>
        <taxon>Agaricineae</taxon>
        <taxon>Agaricaceae</taxon>
        <taxon>Leucocoprinus</taxon>
    </lineage>
</organism>
<feature type="compositionally biased region" description="Basic and acidic residues" evidence="2">
    <location>
        <begin position="32"/>
        <end position="44"/>
    </location>
</feature>
<keyword evidence="5" id="KW-1185">Reference proteome</keyword>
<feature type="region of interest" description="Disordered" evidence="2">
    <location>
        <begin position="229"/>
        <end position="264"/>
    </location>
</feature>
<dbReference type="GO" id="GO:0006270">
    <property type="term" value="P:DNA replication initiation"/>
    <property type="evidence" value="ECO:0007669"/>
    <property type="project" value="TreeGrafter"/>
</dbReference>
<feature type="domain" description="CCAAT-binding factor" evidence="3">
    <location>
        <begin position="173"/>
        <end position="384"/>
    </location>
</feature>
<dbReference type="PANTHER" id="PTHR14428">
    <property type="entry name" value="NUCLEOLAR COMPLEX PROTEIN 3"/>
    <property type="match status" value="1"/>
</dbReference>
<evidence type="ECO:0000259" key="3">
    <source>
        <dbReference type="Pfam" id="PF03914"/>
    </source>
</evidence>
<dbReference type="InterPro" id="IPR016903">
    <property type="entry name" value="Nucleolar_cplx-assoc_3"/>
</dbReference>
<name>A0AAD5YPL3_9AGAR</name>
<sequence>MIKERKFAVHPNVLSCLLHLRLRTELGVRASDTKVEKETQDARDQRRRKGKKTDQPYLSKKARKVQKEKKEIEREMREAEAEIDKEDRAATQTETLKLLFALYFRILKNPRPSPLLPAALTGIAKFAHLVNIDFFRDLMKVLKELISLEAEDASDAEEAVEPARNQRNTRHRLLCIVTAFDLLSGQGEALNIDLSDFITQLYGMILPLTLVNDIESVVASSAPSNMTAQYTTGAHSTSNSSKDKKSHSSTTSINSVSSSSPLTIPPPPSISDLLFRALHTVFSPRTGGSTAAPPWRSAAFSKRLLTAALHWPPSSALRALDLVHDLIAKNPKLEALLSTEDRIFDGIYRADVDDPQLCHPYGTAFWELQTLATSHIDPSVRTAAENLLNYNSTSASH</sequence>
<dbReference type="Pfam" id="PF03914">
    <property type="entry name" value="CBF"/>
    <property type="match status" value="1"/>
</dbReference>
<reference evidence="4" key="1">
    <citation type="submission" date="2022-07" db="EMBL/GenBank/DDBJ databases">
        <title>Genome Sequence of Leucocoprinus birnbaumii.</title>
        <authorList>
            <person name="Buettner E."/>
        </authorList>
    </citation>
    <scope>NUCLEOTIDE SEQUENCE</scope>
    <source>
        <strain evidence="4">VT141</strain>
    </source>
</reference>
<dbReference type="PANTHER" id="PTHR14428:SF5">
    <property type="entry name" value="NUCLEOLAR COMPLEX PROTEIN 3 HOMOLOG"/>
    <property type="match status" value="1"/>
</dbReference>
<feature type="compositionally biased region" description="Low complexity" evidence="2">
    <location>
        <begin position="248"/>
        <end position="262"/>
    </location>
</feature>
<dbReference type="EMBL" id="JANIEX010002037">
    <property type="protein sequence ID" value="KAJ3552556.1"/>
    <property type="molecule type" value="Genomic_DNA"/>
</dbReference>
<comment type="similarity">
    <text evidence="1">Belongs to the CBF/MAK21 family.</text>
</comment>